<dbReference type="Proteomes" id="UP000190797">
    <property type="component" value="Chromosome"/>
</dbReference>
<dbReference type="KEGG" id="noa:BKM31_50140"/>
<organism evidence="1 2">
    <name type="scientific">[Actinomadura] parvosata subsp. kistnae</name>
    <dbReference type="NCBI Taxonomy" id="1909395"/>
    <lineage>
        <taxon>Bacteria</taxon>
        <taxon>Bacillati</taxon>
        <taxon>Actinomycetota</taxon>
        <taxon>Actinomycetes</taxon>
        <taxon>Streptosporangiales</taxon>
        <taxon>Streptosporangiaceae</taxon>
        <taxon>Nonomuraea</taxon>
    </lineage>
</organism>
<dbReference type="RefSeq" id="WP_080044941.1">
    <property type="nucleotide sequence ID" value="NZ_CP017717.1"/>
</dbReference>
<reference evidence="2" key="1">
    <citation type="journal article" date="2017" name="Med. Chem. Commun.">
        <title>Nonomuraea sp. ATCC 55076 harbours the largest actinomycete chromosome to date and the kistamicin biosynthetic gene cluster.</title>
        <authorList>
            <person name="Nazari B."/>
            <person name="Forneris C.C."/>
            <person name="Gibson M.I."/>
            <person name="Moon K."/>
            <person name="Schramma K.R."/>
            <person name="Seyedsayamdost M.R."/>
        </authorList>
    </citation>
    <scope>NUCLEOTIDE SEQUENCE [LARGE SCALE GENOMIC DNA]</scope>
    <source>
        <strain evidence="2">ATCC 55076</strain>
    </source>
</reference>
<proteinExistence type="predicted"/>
<dbReference type="SUPFAM" id="SSF69322">
    <property type="entry name" value="Tricorn protease domain 2"/>
    <property type="match status" value="1"/>
</dbReference>
<sequence>MLAGEWIWVVVPHQSDRGGYVRQIDERQGAQRSIRADDPASHPFAFHPEPGGLLWCADTEGRDFIWWDTSNPDPDRWTMAWDVEFDRYTFSGTLTELVIADLTGRLDESLTALDPSDDGPMIWL</sequence>
<dbReference type="AlphaFoldDB" id="A0A1V0AEG6"/>
<evidence type="ECO:0000313" key="2">
    <source>
        <dbReference type="Proteomes" id="UP000190797"/>
    </source>
</evidence>
<evidence type="ECO:0000313" key="1">
    <source>
        <dbReference type="EMBL" id="AQZ68559.1"/>
    </source>
</evidence>
<gene>
    <name evidence="1" type="ORF">BKM31_50140</name>
</gene>
<dbReference type="OrthoDB" id="5572373at2"/>
<name>A0A1V0AEG6_9ACTN</name>
<dbReference type="EMBL" id="CP017717">
    <property type="protein sequence ID" value="AQZ68559.1"/>
    <property type="molecule type" value="Genomic_DNA"/>
</dbReference>
<accession>A0A1V0AEG6</accession>
<keyword evidence="2" id="KW-1185">Reference proteome</keyword>
<protein>
    <submittedName>
        <fullName evidence="1">Uncharacterized protein</fullName>
    </submittedName>
</protein>